<dbReference type="SUPFAM" id="SSF89433">
    <property type="entry name" value="Baseplate structural protein gp8"/>
    <property type="match status" value="2"/>
</dbReference>
<accession>A0A873WDD1</accession>
<dbReference type="GeneID" id="77946664"/>
<name>A0A873WDD1_9CAUD</name>
<evidence type="ECO:0000313" key="2">
    <source>
        <dbReference type="EMBL" id="QPB07968.1"/>
    </source>
</evidence>
<dbReference type="Gene3D" id="2.60.340.10">
    <property type="entry name" value="baseplate structural protein gp8, domain 1"/>
    <property type="match status" value="2"/>
</dbReference>
<evidence type="ECO:0000313" key="3">
    <source>
        <dbReference type="Proteomes" id="UP000663144"/>
    </source>
</evidence>
<dbReference type="Proteomes" id="UP000663144">
    <property type="component" value="Segment"/>
</dbReference>
<keyword evidence="3" id="KW-1185">Reference proteome</keyword>
<dbReference type="KEGG" id="vg:77946664"/>
<proteinExistence type="predicted"/>
<dbReference type="EMBL" id="MW117965">
    <property type="protein sequence ID" value="QPB07968.1"/>
    <property type="molecule type" value="Genomic_DNA"/>
</dbReference>
<feature type="domain" description="Bacteriophage T4 Gp8" evidence="1">
    <location>
        <begin position="35"/>
        <end position="218"/>
    </location>
</feature>
<dbReference type="Pfam" id="PF09215">
    <property type="entry name" value="Phage-Gp8"/>
    <property type="match status" value="1"/>
</dbReference>
<protein>
    <submittedName>
        <fullName evidence="2">Baseplate wedge protein</fullName>
    </submittedName>
</protein>
<dbReference type="RefSeq" id="YP_010670459.1">
    <property type="nucleotide sequence ID" value="NC_070964.1"/>
</dbReference>
<reference evidence="2" key="1">
    <citation type="submission" date="2020-10" db="EMBL/GenBank/DDBJ databases">
        <title>The Isolation and Genome Sequence of a Novel Cyanophage S-H38 from the Yellow Sea, China.</title>
        <authorList>
            <person name="Jiang T."/>
        </authorList>
    </citation>
    <scope>NUCLEOTIDE SEQUENCE</scope>
</reference>
<evidence type="ECO:0000259" key="1">
    <source>
        <dbReference type="Pfam" id="PF09215"/>
    </source>
</evidence>
<dbReference type="InterPro" id="IPR036327">
    <property type="entry name" value="Gp8_sf"/>
</dbReference>
<organism evidence="2 3">
    <name type="scientific">Synechococcus phage S-H38</name>
    <dbReference type="NCBI Taxonomy" id="2783673"/>
    <lineage>
        <taxon>Viruses</taxon>
        <taxon>Duplodnaviria</taxon>
        <taxon>Heunggongvirae</taxon>
        <taxon>Uroviricota</taxon>
        <taxon>Caudoviricetes</taxon>
        <taxon>Pantevenvirales</taxon>
        <taxon>Kyanoviridae</taxon>
        <taxon>Yellowseavirus</taxon>
        <taxon>Yellowseavirus thirtyeight</taxon>
    </lineage>
</organism>
<sequence length="510" mass="55329">MSALLTDQFRIYSAKKFITSLEGPDAEASDLVAGTSRDRLYVFIGRPQTWESDNDPPSPVDSFSQYSELYDDMISLKRVLANDTIQVVRRIDWTPPEKTTGGLGYIYDMYRHDYSPTKTAASGSTRLYDSDFYVVNSSYQVYKCIYNGTSPSDPNGKPSTVEPTGTSTSIVTTADGYRWKFMYTIPVAQVLKFFSSEYIPVLTDDAIKRNAVAGEIDTVVITSAGTGYNNGAFDNVPINGDGSGGRVSIVVDGGRIVNATVTSGGTGYTFGKIVVSQVNGIGTGTGGIIDVVIPPQGGHGFDPSFELGAYRVMVNAKLSYSEGSGDFPIDNDYRRIGLLLNPYKYGTEELTTDLTLSATKAVIFPPTFQGNFVPDEIITQQRTVGGTTITARGRVISWNSTTKVLKYYQNNVDGIFPEITGSLNEFSGSNVITGASSGATAEPDINFPATPGTSTRIINATEYDLGMAFTAGYAFPEIQKNTGEVVYIDNRRPISRANDQIEDIKIIVEF</sequence>
<dbReference type="InterPro" id="IPR015298">
    <property type="entry name" value="Phage_T4_Gp8"/>
</dbReference>